<feature type="chain" id="PRO_5041337105" description="GPI transamidase component GPI16" evidence="2">
    <location>
        <begin position="21"/>
        <end position="598"/>
    </location>
</feature>
<evidence type="ECO:0008006" key="5">
    <source>
        <dbReference type="Google" id="ProtNLM"/>
    </source>
</evidence>
<keyword evidence="4" id="KW-1185">Reference proteome</keyword>
<evidence type="ECO:0000313" key="4">
    <source>
        <dbReference type="Proteomes" id="UP001166286"/>
    </source>
</evidence>
<organism evidence="3 4">
    <name type="scientific">Cladonia borealis</name>
    <dbReference type="NCBI Taxonomy" id="184061"/>
    <lineage>
        <taxon>Eukaryota</taxon>
        <taxon>Fungi</taxon>
        <taxon>Dikarya</taxon>
        <taxon>Ascomycota</taxon>
        <taxon>Pezizomycotina</taxon>
        <taxon>Lecanoromycetes</taxon>
        <taxon>OSLEUM clade</taxon>
        <taxon>Lecanoromycetidae</taxon>
        <taxon>Lecanorales</taxon>
        <taxon>Lecanorineae</taxon>
        <taxon>Cladoniaceae</taxon>
        <taxon>Cladonia</taxon>
    </lineage>
</organism>
<dbReference type="EMBL" id="JAFEKC020000004">
    <property type="protein sequence ID" value="KAK0515238.1"/>
    <property type="molecule type" value="Genomic_DNA"/>
</dbReference>
<keyword evidence="1" id="KW-0812">Transmembrane</keyword>
<dbReference type="PROSITE" id="PS51257">
    <property type="entry name" value="PROKAR_LIPOPROTEIN"/>
    <property type="match status" value="1"/>
</dbReference>
<keyword evidence="1" id="KW-0472">Membrane</keyword>
<keyword evidence="2" id="KW-0732">Signal</keyword>
<name>A0AA39R5H0_9LECA</name>
<dbReference type="InterPro" id="IPR007245">
    <property type="entry name" value="PIG-T"/>
</dbReference>
<reference evidence="3" key="1">
    <citation type="submission" date="2023-03" db="EMBL/GenBank/DDBJ databases">
        <title>Complete genome of Cladonia borealis.</title>
        <authorList>
            <person name="Park H."/>
        </authorList>
    </citation>
    <scope>NUCLEOTIDE SEQUENCE</scope>
    <source>
        <strain evidence="3">ANT050790</strain>
    </source>
</reference>
<dbReference type="PANTHER" id="PTHR12959">
    <property type="entry name" value="GPI TRANSAMIDASE COMPONENT PIG-T-RELATED"/>
    <property type="match status" value="1"/>
</dbReference>
<dbReference type="Proteomes" id="UP001166286">
    <property type="component" value="Unassembled WGS sequence"/>
</dbReference>
<dbReference type="GO" id="GO:0042765">
    <property type="term" value="C:GPI-anchor transamidase complex"/>
    <property type="evidence" value="ECO:0007669"/>
    <property type="project" value="InterPro"/>
</dbReference>
<feature type="transmembrane region" description="Helical" evidence="1">
    <location>
        <begin position="535"/>
        <end position="557"/>
    </location>
</feature>
<keyword evidence="1" id="KW-1133">Transmembrane helix</keyword>
<dbReference type="GO" id="GO:0016255">
    <property type="term" value="P:attachment of GPI anchor to protein"/>
    <property type="evidence" value="ECO:0007669"/>
    <property type="project" value="InterPro"/>
</dbReference>
<evidence type="ECO:0000256" key="2">
    <source>
        <dbReference type="SAM" id="SignalP"/>
    </source>
</evidence>
<sequence>MKTFLFPLLLSLLLSCLVLADPDYNERLDLQPLTPASLLASFNFRSSAPLISYERQHFKYIPRSLGQILQHAKTRELHLRFTTGRWDDESWGARPWGGAKEGGTGVELWAWVEADSDAGSFARWVTLNNALSGLFCASLNFIDSTRTTRPRMTFEPSSIGFNASNEDLYLLHGTLPREVVCTENLTPFLKLLPCKGKAGIASLLDGHKLFDASWQSMAIDVRSVCPSDGSECSIEMEQTVDMVLDIERSKRPRDNPIPRPIPVEGLRCDESKSYLQEGACYPSDVSNGQSWTIAEIFGRPIQGSCLAEDSQGSPTDSVYIHVPNEREMYIYAGTETKHPSGTSRSFTLPKSEPFEMVLSHIGPQSFNNHSIPPLYASRSFTGHGQERGGVQTLLTNPSTTSPISFIYFETLPWFMKPYLHTLTAHLSSSSTPNPHLIKETFYRPALDRRRGTQLELLITIPAASTVILTYDFDKAILRYTEYPPDANRGFDVAPAVIRLLPPFGDAPEQGSQAPVYIRTSSLLLPLPTPDFSMPYNVIILTSTVMALAFGMIFNLLVRRFVGSDEVEGWDAAALKGRVRGRLMALRSRFMKGGKEKKL</sequence>
<gene>
    <name evidence="3" type="ORF">JMJ35_002617</name>
</gene>
<protein>
    <recommendedName>
        <fullName evidence="5">GPI transamidase component GPI16</fullName>
    </recommendedName>
</protein>
<dbReference type="PANTHER" id="PTHR12959:SF11">
    <property type="entry name" value="GPI TRANSAMIDASE COMPONENT PIG-T"/>
    <property type="match status" value="1"/>
</dbReference>
<dbReference type="AlphaFoldDB" id="A0AA39R5H0"/>
<dbReference type="Pfam" id="PF04113">
    <property type="entry name" value="Gpi16"/>
    <property type="match status" value="1"/>
</dbReference>
<accession>A0AA39R5H0</accession>
<feature type="signal peptide" evidence="2">
    <location>
        <begin position="1"/>
        <end position="20"/>
    </location>
</feature>
<comment type="caution">
    <text evidence="3">The sequence shown here is derived from an EMBL/GenBank/DDBJ whole genome shotgun (WGS) entry which is preliminary data.</text>
</comment>
<evidence type="ECO:0000256" key="1">
    <source>
        <dbReference type="SAM" id="Phobius"/>
    </source>
</evidence>
<evidence type="ECO:0000313" key="3">
    <source>
        <dbReference type="EMBL" id="KAK0515238.1"/>
    </source>
</evidence>
<proteinExistence type="predicted"/>